<dbReference type="Proteomes" id="UP001590950">
    <property type="component" value="Unassembled WGS sequence"/>
</dbReference>
<dbReference type="Pfam" id="PF01738">
    <property type="entry name" value="DLH"/>
    <property type="match status" value="1"/>
</dbReference>
<dbReference type="InterPro" id="IPR029058">
    <property type="entry name" value="AB_hydrolase_fold"/>
</dbReference>
<dbReference type="PANTHER" id="PTHR47562">
    <property type="match status" value="1"/>
</dbReference>
<comment type="caution">
    <text evidence="2">The sequence shown here is derived from an EMBL/GenBank/DDBJ whole genome shotgun (WGS) entry which is preliminary data.</text>
</comment>
<evidence type="ECO:0000313" key="2">
    <source>
        <dbReference type="EMBL" id="KAL2036652.1"/>
    </source>
</evidence>
<protein>
    <recommendedName>
        <fullName evidence="1">Dienelactone hydrolase domain-containing protein</fullName>
    </recommendedName>
</protein>
<keyword evidence="3" id="KW-1185">Reference proteome</keyword>
<reference evidence="2 3" key="1">
    <citation type="submission" date="2024-09" db="EMBL/GenBank/DDBJ databases">
        <title>Rethinking Asexuality: The Enigmatic Case of Functional Sexual Genes in Lepraria (Stereocaulaceae).</title>
        <authorList>
            <person name="Doellman M."/>
            <person name="Sun Y."/>
            <person name="Barcenas-Pena A."/>
            <person name="Lumbsch H.T."/>
            <person name="Grewe F."/>
        </authorList>
    </citation>
    <scope>NUCLEOTIDE SEQUENCE [LARGE SCALE GENOMIC DNA]</scope>
    <source>
        <strain evidence="2 3">Mercado 3170</strain>
    </source>
</reference>
<dbReference type="Gene3D" id="3.40.50.1820">
    <property type="entry name" value="alpha/beta hydrolase"/>
    <property type="match status" value="1"/>
</dbReference>
<dbReference type="PANTHER" id="PTHR47562:SF2">
    <property type="entry name" value="CARBOXYMETHYLENEBUTENOLIDASE-RELATED"/>
    <property type="match status" value="1"/>
</dbReference>
<dbReference type="SUPFAM" id="SSF53474">
    <property type="entry name" value="alpha/beta-Hydrolases"/>
    <property type="match status" value="1"/>
</dbReference>
<dbReference type="EMBL" id="JBEFKJ010000057">
    <property type="protein sequence ID" value="KAL2036652.1"/>
    <property type="molecule type" value="Genomic_DNA"/>
</dbReference>
<evidence type="ECO:0000313" key="3">
    <source>
        <dbReference type="Proteomes" id="UP001590950"/>
    </source>
</evidence>
<accession>A0ABR3ZT75</accession>
<feature type="domain" description="Dienelactone hydrolase" evidence="1">
    <location>
        <begin position="34"/>
        <end position="250"/>
    </location>
</feature>
<dbReference type="InterPro" id="IPR002925">
    <property type="entry name" value="Dienelactn_hydro"/>
</dbReference>
<name>A0ABR3ZT75_9LECA</name>
<proteinExistence type="predicted"/>
<gene>
    <name evidence="2" type="ORF">N7G274_010602</name>
</gene>
<evidence type="ECO:0000259" key="1">
    <source>
        <dbReference type="Pfam" id="PF01738"/>
    </source>
</evidence>
<organism evidence="2 3">
    <name type="scientific">Stereocaulon virgatum</name>
    <dbReference type="NCBI Taxonomy" id="373712"/>
    <lineage>
        <taxon>Eukaryota</taxon>
        <taxon>Fungi</taxon>
        <taxon>Dikarya</taxon>
        <taxon>Ascomycota</taxon>
        <taxon>Pezizomycotina</taxon>
        <taxon>Lecanoromycetes</taxon>
        <taxon>OSLEUM clade</taxon>
        <taxon>Lecanoromycetidae</taxon>
        <taxon>Lecanorales</taxon>
        <taxon>Lecanorineae</taxon>
        <taxon>Stereocaulaceae</taxon>
        <taxon>Stereocaulon</taxon>
    </lineage>
</organism>
<sequence length="270" mass="29448">MLIIESYQDVPTSADGKGSMRIFIFHPSIPGFSKAKFPGVVVFSEIYQVTGPVARFARQMAGHGYIVAAPSSYHEFASPEPLAYDGPGTDAGNDYKIRKKLSAYDEDAELSVTTLLALPTCNGRIGTTGMCLGGHLAYRCALDKRVHAAVCYFATDIHSKSLGAGGDDSLERTGDIEGELVMIFGKKDNHVPPAGRDLIRKTLHEKGVCFSFYEIAHAQHAFIRDELSKGRYDPAISKICFEMLLELFGRTLKPDLGPHDGGDQKIENVC</sequence>